<keyword evidence="1" id="KW-1133">Transmembrane helix</keyword>
<feature type="transmembrane region" description="Helical" evidence="1">
    <location>
        <begin position="31"/>
        <end position="51"/>
    </location>
</feature>
<keyword evidence="1" id="KW-0812">Transmembrane</keyword>
<accession>A0A8S5U2Z3</accession>
<name>A0A8S5U2Z3_9CAUD</name>
<protein>
    <submittedName>
        <fullName evidence="2">Uncharacterized protein</fullName>
    </submittedName>
</protein>
<organism evidence="2">
    <name type="scientific">Siphoviridae sp. ctcRb7</name>
    <dbReference type="NCBI Taxonomy" id="2825572"/>
    <lineage>
        <taxon>Viruses</taxon>
        <taxon>Duplodnaviria</taxon>
        <taxon>Heunggongvirae</taxon>
        <taxon>Uroviricota</taxon>
        <taxon>Caudoviricetes</taxon>
    </lineage>
</organism>
<proteinExistence type="predicted"/>
<dbReference type="EMBL" id="BK015996">
    <property type="protein sequence ID" value="DAF88823.1"/>
    <property type="molecule type" value="Genomic_DNA"/>
</dbReference>
<evidence type="ECO:0000256" key="1">
    <source>
        <dbReference type="SAM" id="Phobius"/>
    </source>
</evidence>
<reference evidence="2" key="1">
    <citation type="journal article" date="2021" name="Proc. Natl. Acad. Sci. U.S.A.">
        <title>A Catalog of Tens of Thousands of Viruses from Human Metagenomes Reveals Hidden Associations with Chronic Diseases.</title>
        <authorList>
            <person name="Tisza M.J."/>
            <person name="Buck C.B."/>
        </authorList>
    </citation>
    <scope>NUCLEOTIDE SEQUENCE</scope>
    <source>
        <strain evidence="2">CtcRb7</strain>
    </source>
</reference>
<evidence type="ECO:0000313" key="2">
    <source>
        <dbReference type="EMBL" id="DAF88823.1"/>
    </source>
</evidence>
<keyword evidence="1" id="KW-0472">Membrane</keyword>
<sequence>MSYRIDWTQFLAALVALASYAATIAAMFAFYIPWPVTVPLMTVTFIAAGIWSHRRDVNEIGAASNE</sequence>